<reference evidence="3" key="1">
    <citation type="submission" date="2020-12" db="EMBL/GenBank/DDBJ databases">
        <title>Ramlibacter sp. nov., isolated from a freshwater alga, Cryptomonas.</title>
        <authorList>
            <person name="Kim H.M."/>
            <person name="Jeon C.O."/>
        </authorList>
    </citation>
    <scope>NUCLEOTIDE SEQUENCE</scope>
    <source>
        <strain evidence="3">CrO1</strain>
    </source>
</reference>
<proteinExistence type="inferred from homology"/>
<name>A0A934Q4V8_9BURK</name>
<evidence type="ECO:0000259" key="2">
    <source>
        <dbReference type="Pfam" id="PF02397"/>
    </source>
</evidence>
<dbReference type="InterPro" id="IPR003362">
    <property type="entry name" value="Bact_transf"/>
</dbReference>
<comment type="similarity">
    <text evidence="1">Belongs to the bacterial sugar transferase family.</text>
</comment>
<feature type="domain" description="Bacterial sugar transferase" evidence="2">
    <location>
        <begin position="2"/>
        <end position="177"/>
    </location>
</feature>
<dbReference type="Pfam" id="PF02397">
    <property type="entry name" value="Bac_transf"/>
    <property type="match status" value="1"/>
</dbReference>
<protein>
    <submittedName>
        <fullName evidence="3">Sugar transferase</fullName>
    </submittedName>
</protein>
<evidence type="ECO:0000313" key="3">
    <source>
        <dbReference type="EMBL" id="MBK0394304.1"/>
    </source>
</evidence>
<dbReference type="RefSeq" id="WP_200789302.1">
    <property type="nucleotide sequence ID" value="NZ_JAEDAO010000001.1"/>
</dbReference>
<keyword evidence="4" id="KW-1185">Reference proteome</keyword>
<evidence type="ECO:0000256" key="1">
    <source>
        <dbReference type="ARBA" id="ARBA00006464"/>
    </source>
</evidence>
<dbReference type="EMBL" id="JAEDAO010000001">
    <property type="protein sequence ID" value="MBK0394304.1"/>
    <property type="molecule type" value="Genomic_DNA"/>
</dbReference>
<gene>
    <name evidence="3" type="ORF">I8E28_17005</name>
</gene>
<dbReference type="Proteomes" id="UP000617041">
    <property type="component" value="Unassembled WGS sequence"/>
</dbReference>
<evidence type="ECO:0000313" key="4">
    <source>
        <dbReference type="Proteomes" id="UP000617041"/>
    </source>
</evidence>
<sequence>MKRLLDIVLAAAALVVLSPVLLLTALAVVVDSGLPVFFRQERIGRGGRPFRIYKFRSMVRDAASRGPFNTQAGDPRITRVGTFIRRTSLDELPQLLNVLTGDMSLVGPRPDVPVQRSLYTDEEFALRHSVRPGITGLAQVELRSEATEQQRRELDLRYVREHSVLRDLAIMARTVGRLTGRGGN</sequence>
<dbReference type="PANTHER" id="PTHR30576">
    <property type="entry name" value="COLANIC BIOSYNTHESIS UDP-GLUCOSE LIPID CARRIER TRANSFERASE"/>
    <property type="match status" value="1"/>
</dbReference>
<accession>A0A934Q4V8</accession>
<dbReference type="AlphaFoldDB" id="A0A934Q4V8"/>
<dbReference type="PANTHER" id="PTHR30576:SF0">
    <property type="entry name" value="UNDECAPRENYL-PHOSPHATE N-ACETYLGALACTOSAMINYL 1-PHOSPHATE TRANSFERASE-RELATED"/>
    <property type="match status" value="1"/>
</dbReference>
<organism evidence="3 4">
    <name type="scientific">Ramlibacter algicola</name>
    <dbReference type="NCBI Taxonomy" id="2795217"/>
    <lineage>
        <taxon>Bacteria</taxon>
        <taxon>Pseudomonadati</taxon>
        <taxon>Pseudomonadota</taxon>
        <taxon>Betaproteobacteria</taxon>
        <taxon>Burkholderiales</taxon>
        <taxon>Comamonadaceae</taxon>
        <taxon>Ramlibacter</taxon>
    </lineage>
</organism>
<comment type="caution">
    <text evidence="3">The sequence shown here is derived from an EMBL/GenBank/DDBJ whole genome shotgun (WGS) entry which is preliminary data.</text>
</comment>
<keyword evidence="3" id="KW-0808">Transferase</keyword>
<dbReference type="GO" id="GO:0016780">
    <property type="term" value="F:phosphotransferase activity, for other substituted phosphate groups"/>
    <property type="evidence" value="ECO:0007669"/>
    <property type="project" value="TreeGrafter"/>
</dbReference>